<dbReference type="EMBL" id="ML996705">
    <property type="protein sequence ID" value="KAF2396811.1"/>
    <property type="molecule type" value="Genomic_DNA"/>
</dbReference>
<proteinExistence type="predicted"/>
<evidence type="ECO:0000313" key="3">
    <source>
        <dbReference type="Proteomes" id="UP000799640"/>
    </source>
</evidence>
<gene>
    <name evidence="2" type="ORF">EJ06DRAFT_584815</name>
</gene>
<dbReference type="AlphaFoldDB" id="A0A6G1HLN1"/>
<name>A0A6G1HLN1_9PEZI</name>
<accession>A0A6G1HLN1</accession>
<sequence length="475" mass="53661">MCIKQELNGGISLLANWFRDNELVWAAGSLTLDGEGKWPTRKPKNKAPTFKPKKKAPTKKTKEIERPLVTKKPSEKVISIRDVSPPRSIVKRPVRLCNTCVTNSDLLRAIDRRLTRAPQLKHPMFGAWYERVHWREFYNQWCPPMELDIPGFADLDEHGCLPMEVDRPEFADLDQYGCLCMELDRPGYADLNEYGCLPMEVDHPVLASLDDYGCEPMELWEAAPLEGSSCTPVESAAYKAASAKLDRMAPTKRVRFADMIRTEVISTTEPVAAPPMEPVVALTMEPMVAPTMPTWGAVDAYNSQTSPTMAFPTRGSGFAQEQLNAKLAAIWWDIATEEIESEIKDLKAKGSSNWFPLKMLQDKLKTIKDNHSLANAELAMTRLTVNEKDEVELPKIVASLITVEDRTRETRAQILYEEALAQSRSLTSERALSRKAAQGRNVKICMALQKYETEIRLLREEIEMGACMDGLRWTR</sequence>
<organism evidence="2 3">
    <name type="scientific">Trichodelitschia bisporula</name>
    <dbReference type="NCBI Taxonomy" id="703511"/>
    <lineage>
        <taxon>Eukaryota</taxon>
        <taxon>Fungi</taxon>
        <taxon>Dikarya</taxon>
        <taxon>Ascomycota</taxon>
        <taxon>Pezizomycotina</taxon>
        <taxon>Dothideomycetes</taxon>
        <taxon>Dothideomycetes incertae sedis</taxon>
        <taxon>Phaeotrichales</taxon>
        <taxon>Phaeotrichaceae</taxon>
        <taxon>Trichodelitschia</taxon>
    </lineage>
</organism>
<evidence type="ECO:0000313" key="2">
    <source>
        <dbReference type="EMBL" id="KAF2396811.1"/>
    </source>
</evidence>
<dbReference type="Proteomes" id="UP000799640">
    <property type="component" value="Unassembled WGS sequence"/>
</dbReference>
<feature type="region of interest" description="Disordered" evidence="1">
    <location>
        <begin position="36"/>
        <end position="62"/>
    </location>
</feature>
<keyword evidence="3" id="KW-1185">Reference proteome</keyword>
<evidence type="ECO:0000256" key="1">
    <source>
        <dbReference type="SAM" id="MobiDB-lite"/>
    </source>
</evidence>
<feature type="compositionally biased region" description="Basic residues" evidence="1">
    <location>
        <begin position="39"/>
        <end position="59"/>
    </location>
</feature>
<reference evidence="2" key="1">
    <citation type="journal article" date="2020" name="Stud. Mycol.">
        <title>101 Dothideomycetes genomes: a test case for predicting lifestyles and emergence of pathogens.</title>
        <authorList>
            <person name="Haridas S."/>
            <person name="Albert R."/>
            <person name="Binder M."/>
            <person name="Bloem J."/>
            <person name="Labutti K."/>
            <person name="Salamov A."/>
            <person name="Andreopoulos B."/>
            <person name="Baker S."/>
            <person name="Barry K."/>
            <person name="Bills G."/>
            <person name="Bluhm B."/>
            <person name="Cannon C."/>
            <person name="Castanera R."/>
            <person name="Culley D."/>
            <person name="Daum C."/>
            <person name="Ezra D."/>
            <person name="Gonzalez J."/>
            <person name="Henrissat B."/>
            <person name="Kuo A."/>
            <person name="Liang C."/>
            <person name="Lipzen A."/>
            <person name="Lutzoni F."/>
            <person name="Magnuson J."/>
            <person name="Mondo S."/>
            <person name="Nolan M."/>
            <person name="Ohm R."/>
            <person name="Pangilinan J."/>
            <person name="Park H.-J."/>
            <person name="Ramirez L."/>
            <person name="Alfaro M."/>
            <person name="Sun H."/>
            <person name="Tritt A."/>
            <person name="Yoshinaga Y."/>
            <person name="Zwiers L.-H."/>
            <person name="Turgeon B."/>
            <person name="Goodwin S."/>
            <person name="Spatafora J."/>
            <person name="Crous P."/>
            <person name="Grigoriev I."/>
        </authorList>
    </citation>
    <scope>NUCLEOTIDE SEQUENCE</scope>
    <source>
        <strain evidence="2">CBS 262.69</strain>
    </source>
</reference>
<protein>
    <submittedName>
        <fullName evidence="2">Uncharacterized protein</fullName>
    </submittedName>
</protein>